<evidence type="ECO:0000313" key="6">
    <source>
        <dbReference type="EMBL" id="WXB17801.1"/>
    </source>
</evidence>
<dbReference type="EMBL" id="CP089984">
    <property type="protein sequence ID" value="WXB17801.1"/>
    <property type="molecule type" value="Genomic_DNA"/>
</dbReference>
<evidence type="ECO:0000256" key="4">
    <source>
        <dbReference type="PROSITE-ProRule" id="PRU00335"/>
    </source>
</evidence>
<dbReference type="Gene3D" id="1.10.357.10">
    <property type="entry name" value="Tetracycline Repressor, domain 2"/>
    <property type="match status" value="1"/>
</dbReference>
<dbReference type="PANTHER" id="PTHR30055">
    <property type="entry name" value="HTH-TYPE TRANSCRIPTIONAL REGULATOR RUTR"/>
    <property type="match status" value="1"/>
</dbReference>
<dbReference type="RefSeq" id="WP_394827444.1">
    <property type="nucleotide sequence ID" value="NZ_CP089984.1"/>
</dbReference>
<dbReference type="Pfam" id="PF17754">
    <property type="entry name" value="TetR_C_14"/>
    <property type="match status" value="1"/>
</dbReference>
<proteinExistence type="predicted"/>
<dbReference type="PANTHER" id="PTHR30055:SF234">
    <property type="entry name" value="HTH-TYPE TRANSCRIPTIONAL REGULATOR BETI"/>
    <property type="match status" value="1"/>
</dbReference>
<evidence type="ECO:0000256" key="1">
    <source>
        <dbReference type="ARBA" id="ARBA00023015"/>
    </source>
</evidence>
<dbReference type="PRINTS" id="PR00455">
    <property type="entry name" value="HTHTETR"/>
</dbReference>
<feature type="DNA-binding region" description="H-T-H motif" evidence="4">
    <location>
        <begin position="36"/>
        <end position="55"/>
    </location>
</feature>
<dbReference type="InterPro" id="IPR041347">
    <property type="entry name" value="MftR_C"/>
</dbReference>
<evidence type="ECO:0000259" key="5">
    <source>
        <dbReference type="PROSITE" id="PS50977"/>
    </source>
</evidence>
<reference evidence="6 7" key="1">
    <citation type="submission" date="2021-12" db="EMBL/GenBank/DDBJ databases">
        <title>Discovery of the Pendulisporaceae a myxobacterial family with distinct sporulation behavior and unique specialized metabolism.</title>
        <authorList>
            <person name="Garcia R."/>
            <person name="Popoff A."/>
            <person name="Bader C.D."/>
            <person name="Loehr J."/>
            <person name="Walesch S."/>
            <person name="Walt C."/>
            <person name="Boldt J."/>
            <person name="Bunk B."/>
            <person name="Haeckl F.J.F.P.J."/>
            <person name="Gunesch A.P."/>
            <person name="Birkelbach J."/>
            <person name="Nuebel U."/>
            <person name="Pietschmann T."/>
            <person name="Bach T."/>
            <person name="Mueller R."/>
        </authorList>
    </citation>
    <scope>NUCLEOTIDE SEQUENCE [LARGE SCALE GENOMIC DNA]</scope>
    <source>
        <strain evidence="6 7">MSr11954</strain>
    </source>
</reference>
<dbReference type="InterPro" id="IPR001647">
    <property type="entry name" value="HTH_TetR"/>
</dbReference>
<accession>A0ABZ2M6J9</accession>
<dbReference type="InterPro" id="IPR009057">
    <property type="entry name" value="Homeodomain-like_sf"/>
</dbReference>
<keyword evidence="7" id="KW-1185">Reference proteome</keyword>
<dbReference type="Proteomes" id="UP001370348">
    <property type="component" value="Chromosome"/>
</dbReference>
<organism evidence="6 7">
    <name type="scientific">Pendulispora albinea</name>
    <dbReference type="NCBI Taxonomy" id="2741071"/>
    <lineage>
        <taxon>Bacteria</taxon>
        <taxon>Pseudomonadati</taxon>
        <taxon>Myxococcota</taxon>
        <taxon>Myxococcia</taxon>
        <taxon>Myxococcales</taxon>
        <taxon>Sorangiineae</taxon>
        <taxon>Pendulisporaceae</taxon>
        <taxon>Pendulispora</taxon>
    </lineage>
</organism>
<keyword evidence="2 4" id="KW-0238">DNA-binding</keyword>
<evidence type="ECO:0000313" key="7">
    <source>
        <dbReference type="Proteomes" id="UP001370348"/>
    </source>
</evidence>
<feature type="domain" description="HTH tetR-type" evidence="5">
    <location>
        <begin position="13"/>
        <end position="73"/>
    </location>
</feature>
<gene>
    <name evidence="6" type="ORF">LZC94_11115</name>
</gene>
<dbReference type="Pfam" id="PF00440">
    <property type="entry name" value="TetR_N"/>
    <property type="match status" value="1"/>
</dbReference>
<sequence>MSKPEGLRERKKRKMRESIANAAARLFTRRGFETVTVAEVAREAEVSEQTVFNYFPTKEDLVFDRDLEIEEGLVRLVRELKPGGKPLAAIREYTLLFLDQLGEVPPENHGFLHLVSESPALQAHGREMRARHTASLAKALAERMQRPDSDTEVWTVAEILMVTQSSFMRSLVQHMLGGKDKKRALAAVRAEMDRVFELLGEGFSKYRVP</sequence>
<evidence type="ECO:0000256" key="3">
    <source>
        <dbReference type="ARBA" id="ARBA00023163"/>
    </source>
</evidence>
<dbReference type="InterPro" id="IPR050109">
    <property type="entry name" value="HTH-type_TetR-like_transc_reg"/>
</dbReference>
<dbReference type="SUPFAM" id="SSF46689">
    <property type="entry name" value="Homeodomain-like"/>
    <property type="match status" value="1"/>
</dbReference>
<keyword evidence="3" id="KW-0804">Transcription</keyword>
<dbReference type="Gene3D" id="1.10.10.60">
    <property type="entry name" value="Homeodomain-like"/>
    <property type="match status" value="1"/>
</dbReference>
<evidence type="ECO:0000256" key="2">
    <source>
        <dbReference type="ARBA" id="ARBA00023125"/>
    </source>
</evidence>
<protein>
    <submittedName>
        <fullName evidence="6">TetR/AcrR family transcriptional regulator</fullName>
    </submittedName>
</protein>
<name>A0ABZ2M6J9_9BACT</name>
<keyword evidence="1" id="KW-0805">Transcription regulation</keyword>
<dbReference type="PROSITE" id="PS50977">
    <property type="entry name" value="HTH_TETR_2"/>
    <property type="match status" value="1"/>
</dbReference>